<dbReference type="InterPro" id="IPR034491">
    <property type="entry name" value="Anaerob_Ser_sulfatase-maturase"/>
</dbReference>
<keyword evidence="2" id="KW-0004">4Fe-4S</keyword>
<dbReference type="CDD" id="cd01335">
    <property type="entry name" value="Radical_SAM"/>
    <property type="match status" value="1"/>
</dbReference>
<protein>
    <submittedName>
        <fullName evidence="9">Anaerobic sulfatase maturase</fullName>
    </submittedName>
</protein>
<keyword evidence="3" id="KW-0949">S-adenosyl-L-methionine</keyword>
<dbReference type="SFLD" id="SFLDG01386">
    <property type="entry name" value="main_SPASM_domain-containing"/>
    <property type="match status" value="1"/>
</dbReference>
<comment type="cofactor">
    <cofactor evidence="1">
        <name>[4Fe-4S] cluster</name>
        <dbReference type="ChEBI" id="CHEBI:49883"/>
    </cofactor>
</comment>
<dbReference type="SFLD" id="SFLDS00029">
    <property type="entry name" value="Radical_SAM"/>
    <property type="match status" value="1"/>
</dbReference>
<proteinExistence type="inferred from homology"/>
<dbReference type="Proteomes" id="UP001169719">
    <property type="component" value="Unassembled WGS sequence"/>
</dbReference>
<dbReference type="SUPFAM" id="SSF102114">
    <property type="entry name" value="Radical SAM enzymes"/>
    <property type="match status" value="1"/>
</dbReference>
<comment type="caution">
    <text evidence="9">The sequence shown here is derived from an EMBL/GenBank/DDBJ whole genome shotgun (WGS) entry which is preliminary data.</text>
</comment>
<dbReference type="SFLD" id="SFLDG01072">
    <property type="entry name" value="dehydrogenase_like"/>
    <property type="match status" value="1"/>
</dbReference>
<dbReference type="Pfam" id="PF13186">
    <property type="entry name" value="SPASM"/>
    <property type="match status" value="1"/>
</dbReference>
<sequence length="381" mass="43672">MTSSVPYSLSIKPVGSKCNLDCSYCYYLNHNSGCGDPMSDEQLKLVIKNHIDSQPKHSKAVDFIWHGGEPLLRGRAFYQNVVLYQKQRAGTKRIMNTIQTNGTLINESWAAFFKQHNFMVGISLDGPNLLNDMARIDLKGRSSFERTMRGLTHLKQAQVEFNTLTVVNNRTFRHGAHIYRFLRDNGSQYLQFQPCIDHELDRRSRFDWSLSGEQWGEFLCDVFDEWCKNDIGKVYVQFFENCLLILMGHASQMCHHAPTCGQQLMMEANGSVYSCDHYGYDSHKLGNGMQTSLESLVNNQQQINFGQAKQQELNTNCQQCDFLLLCQGGCPKNRTEITEEGQSMNRLCAGYQIFIRYALPRLLKMVDAMNNGYGPQYYALF</sequence>
<evidence type="ECO:0000259" key="8">
    <source>
        <dbReference type="PROSITE" id="PS51918"/>
    </source>
</evidence>
<evidence type="ECO:0000256" key="6">
    <source>
        <dbReference type="ARBA" id="ARBA00023014"/>
    </source>
</evidence>
<dbReference type="InterPro" id="IPR023885">
    <property type="entry name" value="4Fe4S-binding_SPASM_dom"/>
</dbReference>
<feature type="domain" description="Radical SAM core" evidence="8">
    <location>
        <begin position="1"/>
        <end position="228"/>
    </location>
</feature>
<accession>A0ABT7XZY6</accession>
<dbReference type="Pfam" id="PF04055">
    <property type="entry name" value="Radical_SAM"/>
    <property type="match status" value="1"/>
</dbReference>
<evidence type="ECO:0000256" key="5">
    <source>
        <dbReference type="ARBA" id="ARBA00023004"/>
    </source>
</evidence>
<dbReference type="SFLD" id="SFLDF00285">
    <property type="entry name" value="anaerobic_Ser-type_sulfatase-m"/>
    <property type="match status" value="1"/>
</dbReference>
<comment type="similarity">
    <text evidence="7">Belongs to the radical SAM superfamily. Anaerobic sulfatase-maturating enzyme family.</text>
</comment>
<dbReference type="PANTHER" id="PTHR43273">
    <property type="entry name" value="ANAEROBIC SULFATASE-MATURATING ENZYME HOMOLOG ASLB-RELATED"/>
    <property type="match status" value="1"/>
</dbReference>
<keyword evidence="6" id="KW-0411">Iron-sulfur</keyword>
<dbReference type="InterPro" id="IPR007197">
    <property type="entry name" value="rSAM"/>
</dbReference>
<dbReference type="PROSITE" id="PS51918">
    <property type="entry name" value="RADICAL_SAM"/>
    <property type="match status" value="1"/>
</dbReference>
<evidence type="ECO:0000313" key="9">
    <source>
        <dbReference type="EMBL" id="MDN2481335.1"/>
    </source>
</evidence>
<evidence type="ECO:0000256" key="3">
    <source>
        <dbReference type="ARBA" id="ARBA00022691"/>
    </source>
</evidence>
<dbReference type="SFLD" id="SFLDG01067">
    <property type="entry name" value="SPASM/twitch_domain_containing"/>
    <property type="match status" value="1"/>
</dbReference>
<dbReference type="SFLD" id="SFLDG01384">
    <property type="entry name" value="thioether_bond_formation_requi"/>
    <property type="match status" value="1"/>
</dbReference>
<evidence type="ECO:0000256" key="7">
    <source>
        <dbReference type="ARBA" id="ARBA00023601"/>
    </source>
</evidence>
<evidence type="ECO:0000256" key="4">
    <source>
        <dbReference type="ARBA" id="ARBA00022723"/>
    </source>
</evidence>
<dbReference type="NCBIfam" id="TIGR03942">
    <property type="entry name" value="sulfatase_rSAM"/>
    <property type="match status" value="1"/>
</dbReference>
<gene>
    <name evidence="9" type="ORF">QWJ08_07995</name>
</gene>
<organism evidence="9 10">
    <name type="scientific">Vibrio agarivorans</name>
    <dbReference type="NCBI Taxonomy" id="153622"/>
    <lineage>
        <taxon>Bacteria</taxon>
        <taxon>Pseudomonadati</taxon>
        <taxon>Pseudomonadota</taxon>
        <taxon>Gammaproteobacteria</taxon>
        <taxon>Vibrionales</taxon>
        <taxon>Vibrionaceae</taxon>
        <taxon>Vibrio</taxon>
    </lineage>
</organism>
<dbReference type="InterPro" id="IPR023867">
    <property type="entry name" value="Sulphatase_maturase_rSAM"/>
</dbReference>
<dbReference type="InterPro" id="IPR013785">
    <property type="entry name" value="Aldolase_TIM"/>
</dbReference>
<dbReference type="CDD" id="cd21120">
    <property type="entry name" value="SPASM_anSME"/>
    <property type="match status" value="1"/>
</dbReference>
<dbReference type="RefSeq" id="WP_289961455.1">
    <property type="nucleotide sequence ID" value="NZ_JAUEOZ010000001.1"/>
</dbReference>
<dbReference type="EMBL" id="JAUEOZ010000001">
    <property type="protein sequence ID" value="MDN2481335.1"/>
    <property type="molecule type" value="Genomic_DNA"/>
</dbReference>
<dbReference type="PANTHER" id="PTHR43273:SF3">
    <property type="entry name" value="ANAEROBIC SULFATASE-MATURATING ENZYME HOMOLOG ASLB-RELATED"/>
    <property type="match status" value="1"/>
</dbReference>
<dbReference type="NCBIfam" id="TIGR04085">
    <property type="entry name" value="rSAM_more_4Fe4S"/>
    <property type="match status" value="1"/>
</dbReference>
<dbReference type="Gene3D" id="3.20.20.70">
    <property type="entry name" value="Aldolase class I"/>
    <property type="match status" value="1"/>
</dbReference>
<evidence type="ECO:0000256" key="2">
    <source>
        <dbReference type="ARBA" id="ARBA00022485"/>
    </source>
</evidence>
<name>A0ABT7XZY6_9VIBR</name>
<dbReference type="InterPro" id="IPR047207">
    <property type="entry name" value="SPASM_anSME"/>
</dbReference>
<keyword evidence="10" id="KW-1185">Reference proteome</keyword>
<dbReference type="InterPro" id="IPR058240">
    <property type="entry name" value="rSAM_sf"/>
</dbReference>
<evidence type="ECO:0000313" key="10">
    <source>
        <dbReference type="Proteomes" id="UP001169719"/>
    </source>
</evidence>
<evidence type="ECO:0000256" key="1">
    <source>
        <dbReference type="ARBA" id="ARBA00001966"/>
    </source>
</evidence>
<reference evidence="9" key="1">
    <citation type="submission" date="2024-05" db="EMBL/GenBank/DDBJ databases">
        <title>Genome Sequences of Four Agar- Degrading Marine Bacteria.</title>
        <authorList>
            <person name="Phillips E.K."/>
            <person name="Shaffer J.C."/>
            <person name="Henson M.W."/>
            <person name="Temperton B."/>
            <person name="Thrash C.J."/>
            <person name="Martin M.O."/>
        </authorList>
    </citation>
    <scope>NUCLEOTIDE SEQUENCE</scope>
    <source>
        <strain evidence="9">EKP203</strain>
    </source>
</reference>
<keyword evidence="4" id="KW-0479">Metal-binding</keyword>
<keyword evidence="5" id="KW-0408">Iron</keyword>